<reference evidence="3 4" key="1">
    <citation type="submission" date="2019-07" db="EMBL/GenBank/DDBJ databases">
        <title>WGS assembly of Gossypium tomentosum.</title>
        <authorList>
            <person name="Chen Z.J."/>
            <person name="Sreedasyam A."/>
            <person name="Ando A."/>
            <person name="Song Q."/>
            <person name="De L."/>
            <person name="Hulse-Kemp A."/>
            <person name="Ding M."/>
            <person name="Ye W."/>
            <person name="Kirkbride R."/>
            <person name="Jenkins J."/>
            <person name="Plott C."/>
            <person name="Lovell J."/>
            <person name="Lin Y.-M."/>
            <person name="Vaughn R."/>
            <person name="Liu B."/>
            <person name="Li W."/>
            <person name="Simpson S."/>
            <person name="Scheffler B."/>
            <person name="Saski C."/>
            <person name="Grover C."/>
            <person name="Hu G."/>
            <person name="Conover J."/>
            <person name="Carlson J."/>
            <person name="Shu S."/>
            <person name="Boston L."/>
            <person name="Williams M."/>
            <person name="Peterson D."/>
            <person name="Mcgee K."/>
            <person name="Jones D."/>
            <person name="Wendel J."/>
            <person name="Stelly D."/>
            <person name="Grimwood J."/>
            <person name="Schmutz J."/>
        </authorList>
    </citation>
    <scope>NUCLEOTIDE SEQUENCE [LARGE SCALE GENOMIC DNA]</scope>
    <source>
        <strain evidence="3">7179.01</strain>
    </source>
</reference>
<keyword evidence="2" id="KW-0812">Transmembrane</keyword>
<feature type="transmembrane region" description="Helical" evidence="2">
    <location>
        <begin position="28"/>
        <end position="48"/>
    </location>
</feature>
<dbReference type="AlphaFoldDB" id="A0A5D2KCS6"/>
<organism evidence="3 4">
    <name type="scientific">Gossypium tomentosum</name>
    <name type="common">Hawaiian cotton</name>
    <name type="synonym">Gossypium sandvicense</name>
    <dbReference type="NCBI Taxonomy" id="34277"/>
    <lineage>
        <taxon>Eukaryota</taxon>
        <taxon>Viridiplantae</taxon>
        <taxon>Streptophyta</taxon>
        <taxon>Embryophyta</taxon>
        <taxon>Tracheophyta</taxon>
        <taxon>Spermatophyta</taxon>
        <taxon>Magnoliopsida</taxon>
        <taxon>eudicotyledons</taxon>
        <taxon>Gunneridae</taxon>
        <taxon>Pentapetalae</taxon>
        <taxon>rosids</taxon>
        <taxon>malvids</taxon>
        <taxon>Malvales</taxon>
        <taxon>Malvaceae</taxon>
        <taxon>Malvoideae</taxon>
        <taxon>Gossypium</taxon>
    </lineage>
</organism>
<accession>A0A5D2KCS6</accession>
<gene>
    <name evidence="3" type="ORF">ES332_D06G011100v1</name>
</gene>
<dbReference type="PANTHER" id="PTHR38396:SF1">
    <property type="entry name" value="TRANSMEMBRANE PROTEIN"/>
    <property type="match status" value="1"/>
</dbReference>
<feature type="region of interest" description="Disordered" evidence="1">
    <location>
        <begin position="1"/>
        <end position="20"/>
    </location>
</feature>
<keyword evidence="4" id="KW-1185">Reference proteome</keyword>
<evidence type="ECO:0000313" key="3">
    <source>
        <dbReference type="EMBL" id="TYH64782.1"/>
    </source>
</evidence>
<keyword evidence="2" id="KW-1133">Transmembrane helix</keyword>
<sequence length="128" mass="14524">MPNHYTHVLENTSPTTEPQKRKMGDRTFVVIFFFWAFLTIITPTLVLWSESSKPLLEMNGQKNVGIKDRRMIGYGVEQVSNASISSPQMEAATTSTTTEHHNWSWFQELESLASKVFQKAMGLLISVS</sequence>
<keyword evidence="2" id="KW-0472">Membrane</keyword>
<dbReference type="PANTHER" id="PTHR38396">
    <property type="entry name" value="TRANSMEMBRANE PROTEIN"/>
    <property type="match status" value="1"/>
</dbReference>
<evidence type="ECO:0000256" key="1">
    <source>
        <dbReference type="SAM" id="MobiDB-lite"/>
    </source>
</evidence>
<evidence type="ECO:0000313" key="4">
    <source>
        <dbReference type="Proteomes" id="UP000322667"/>
    </source>
</evidence>
<evidence type="ECO:0000256" key="2">
    <source>
        <dbReference type="SAM" id="Phobius"/>
    </source>
</evidence>
<name>A0A5D2KCS6_GOSTO</name>
<dbReference type="Proteomes" id="UP000322667">
    <property type="component" value="Chromosome D06"/>
</dbReference>
<dbReference type="EMBL" id="CM017628">
    <property type="protein sequence ID" value="TYH64782.1"/>
    <property type="molecule type" value="Genomic_DNA"/>
</dbReference>
<proteinExistence type="predicted"/>
<protein>
    <submittedName>
        <fullName evidence="3">Uncharacterized protein</fullName>
    </submittedName>
</protein>